<comment type="caution">
    <text evidence="10">The sequence shown here is derived from an EMBL/GenBank/DDBJ whole genome shotgun (WGS) entry which is preliminary data.</text>
</comment>
<evidence type="ECO:0000256" key="1">
    <source>
        <dbReference type="ARBA" id="ARBA00004123"/>
    </source>
</evidence>
<dbReference type="AlphaFoldDB" id="A0A8H6SWN5"/>
<feature type="region of interest" description="Disordered" evidence="9">
    <location>
        <begin position="1"/>
        <end position="20"/>
    </location>
</feature>
<evidence type="ECO:0000313" key="11">
    <source>
        <dbReference type="Proteomes" id="UP000636479"/>
    </source>
</evidence>
<name>A0A8H6SWN5_9AGAR</name>
<keyword evidence="7" id="KW-0819">tRNA processing</keyword>
<comment type="similarity">
    <text evidence="4">Belongs to the ELP4 family.</text>
</comment>
<evidence type="ECO:0000256" key="9">
    <source>
        <dbReference type="SAM" id="MobiDB-lite"/>
    </source>
</evidence>
<dbReference type="GO" id="GO:0002098">
    <property type="term" value="P:tRNA wobble uridine modification"/>
    <property type="evidence" value="ECO:0007669"/>
    <property type="project" value="InterPro"/>
</dbReference>
<reference evidence="10" key="1">
    <citation type="submission" date="2020-05" db="EMBL/GenBank/DDBJ databases">
        <title>Mycena genomes resolve the evolution of fungal bioluminescence.</title>
        <authorList>
            <person name="Tsai I.J."/>
        </authorList>
    </citation>
    <scope>NUCLEOTIDE SEQUENCE</scope>
    <source>
        <strain evidence="10">171206Taipei</strain>
    </source>
</reference>
<keyword evidence="11" id="KW-1185">Reference proteome</keyword>
<evidence type="ECO:0000256" key="2">
    <source>
        <dbReference type="ARBA" id="ARBA00004496"/>
    </source>
</evidence>
<dbReference type="CDD" id="cd19494">
    <property type="entry name" value="Elp4"/>
    <property type="match status" value="1"/>
</dbReference>
<protein>
    <recommendedName>
        <fullName evidence="5">Elongator complex protein 4</fullName>
    </recommendedName>
</protein>
<dbReference type="Gene3D" id="3.40.50.300">
    <property type="entry name" value="P-loop containing nucleotide triphosphate hydrolases"/>
    <property type="match status" value="1"/>
</dbReference>
<dbReference type="GO" id="GO:0008023">
    <property type="term" value="C:transcription elongation factor complex"/>
    <property type="evidence" value="ECO:0007669"/>
    <property type="project" value="TreeGrafter"/>
</dbReference>
<gene>
    <name evidence="10" type="ORF">MIND_00456800</name>
</gene>
<accession>A0A8H6SWN5</accession>
<dbReference type="InterPro" id="IPR027417">
    <property type="entry name" value="P-loop_NTPase"/>
</dbReference>
<dbReference type="GO" id="GO:0033588">
    <property type="term" value="C:elongator holoenzyme complex"/>
    <property type="evidence" value="ECO:0007669"/>
    <property type="project" value="InterPro"/>
</dbReference>
<dbReference type="PANTHER" id="PTHR12896">
    <property type="entry name" value="PAX6 NEIGHBOR PROTEIN PAXNEB"/>
    <property type="match status" value="1"/>
</dbReference>
<keyword evidence="8" id="KW-0539">Nucleus</keyword>
<evidence type="ECO:0000256" key="6">
    <source>
        <dbReference type="ARBA" id="ARBA00022490"/>
    </source>
</evidence>
<dbReference type="EMBL" id="JACAZF010000004">
    <property type="protein sequence ID" value="KAF7306653.1"/>
    <property type="molecule type" value="Genomic_DNA"/>
</dbReference>
<evidence type="ECO:0000256" key="7">
    <source>
        <dbReference type="ARBA" id="ARBA00022694"/>
    </source>
</evidence>
<dbReference type="OrthoDB" id="289162at2759"/>
<comment type="pathway">
    <text evidence="3">tRNA modification; 5-methoxycarbonylmethyl-2-thiouridine-tRNA biosynthesis.</text>
</comment>
<dbReference type="PANTHER" id="PTHR12896:SF1">
    <property type="entry name" value="ELONGATOR COMPLEX PROTEIN 4"/>
    <property type="match status" value="1"/>
</dbReference>
<organism evidence="10 11">
    <name type="scientific">Mycena indigotica</name>
    <dbReference type="NCBI Taxonomy" id="2126181"/>
    <lineage>
        <taxon>Eukaryota</taxon>
        <taxon>Fungi</taxon>
        <taxon>Dikarya</taxon>
        <taxon>Basidiomycota</taxon>
        <taxon>Agaricomycotina</taxon>
        <taxon>Agaricomycetes</taxon>
        <taxon>Agaricomycetidae</taxon>
        <taxon>Agaricales</taxon>
        <taxon>Marasmiineae</taxon>
        <taxon>Mycenaceae</taxon>
        <taxon>Mycena</taxon>
    </lineage>
</organism>
<dbReference type="GO" id="GO:0005737">
    <property type="term" value="C:cytoplasm"/>
    <property type="evidence" value="ECO:0007669"/>
    <property type="project" value="UniProtKB-SubCell"/>
</dbReference>
<evidence type="ECO:0000313" key="10">
    <source>
        <dbReference type="EMBL" id="KAF7306653.1"/>
    </source>
</evidence>
<dbReference type="Proteomes" id="UP000636479">
    <property type="component" value="Unassembled WGS sequence"/>
</dbReference>
<evidence type="ECO:0000256" key="8">
    <source>
        <dbReference type="ARBA" id="ARBA00023242"/>
    </source>
</evidence>
<comment type="subcellular location">
    <subcellularLocation>
        <location evidence="2">Cytoplasm</location>
    </subcellularLocation>
    <subcellularLocation>
        <location evidence="1">Nucleus</location>
    </subcellularLocation>
</comment>
<dbReference type="InterPro" id="IPR008728">
    <property type="entry name" value="Elongator_complex_protein_4"/>
</dbReference>
<dbReference type="RefSeq" id="XP_037221672.1">
    <property type="nucleotide sequence ID" value="XM_037361380.1"/>
</dbReference>
<evidence type="ECO:0000256" key="4">
    <source>
        <dbReference type="ARBA" id="ARBA00007573"/>
    </source>
</evidence>
<dbReference type="UniPathway" id="UPA00988"/>
<sequence length="365" mass="39819">MCDMSFKRKTPQGTQPTSQLFSTGIPSLDDILGGGLPASCLLAITAPDLHTDYGELVQKYFVAQAIASRQRICVVGDLDWVNSCMWLLSTTPNDNDEESRSSEDKIKIAWRYEPMKQFQTTVASDNCHPFDLSVRIPSTVVSEAVSRGFLIIIPIDTPSQLLHSLHQLLESNREPLRICIPSLASPEFGDPNSQDLLRFLHGLRSLLRQYPHACASTNLVAEASMDASGWNQKLGWVSDSLITLSAFAADPALAAAFPALHGLVQIHSLPSPKSLVSASDRFSTLRGAAAGGENNLGFKCTRKRLIIETLHLDVEGGVSERRTTAPAVSKMGAAVTIEVEDSTIPVKKGRKKVGFQSDRPELYDF</sequence>
<dbReference type="Pfam" id="PF05625">
    <property type="entry name" value="PAXNEB"/>
    <property type="match status" value="1"/>
</dbReference>
<keyword evidence="6" id="KW-0963">Cytoplasm</keyword>
<evidence type="ECO:0000256" key="3">
    <source>
        <dbReference type="ARBA" id="ARBA00005043"/>
    </source>
</evidence>
<evidence type="ECO:0000256" key="5">
    <source>
        <dbReference type="ARBA" id="ARBA00020265"/>
    </source>
</evidence>
<dbReference type="GeneID" id="59343896"/>
<proteinExistence type="inferred from homology"/>
<feature type="compositionally biased region" description="Polar residues" evidence="9">
    <location>
        <begin position="11"/>
        <end position="20"/>
    </location>
</feature>